<sequence>MQGNNLQGEIIKSSLIITLQYEAFNLDYSLKFMVCAEQKP</sequence>
<proteinExistence type="predicted"/>
<name>A0A2P2QU00_RHIMU</name>
<dbReference type="AlphaFoldDB" id="A0A2P2QU00"/>
<reference evidence="1" key="1">
    <citation type="submission" date="2018-02" db="EMBL/GenBank/DDBJ databases">
        <title>Rhizophora mucronata_Transcriptome.</title>
        <authorList>
            <person name="Meera S.P."/>
            <person name="Sreeshan A."/>
            <person name="Augustine A."/>
        </authorList>
    </citation>
    <scope>NUCLEOTIDE SEQUENCE</scope>
    <source>
        <tissue evidence="1">Leaf</tissue>
    </source>
</reference>
<evidence type="ECO:0000313" key="1">
    <source>
        <dbReference type="EMBL" id="MBX70483.1"/>
    </source>
</evidence>
<organism evidence="1">
    <name type="scientific">Rhizophora mucronata</name>
    <name type="common">Asiatic mangrove</name>
    <dbReference type="NCBI Taxonomy" id="61149"/>
    <lineage>
        <taxon>Eukaryota</taxon>
        <taxon>Viridiplantae</taxon>
        <taxon>Streptophyta</taxon>
        <taxon>Embryophyta</taxon>
        <taxon>Tracheophyta</taxon>
        <taxon>Spermatophyta</taxon>
        <taxon>Magnoliopsida</taxon>
        <taxon>eudicotyledons</taxon>
        <taxon>Gunneridae</taxon>
        <taxon>Pentapetalae</taxon>
        <taxon>rosids</taxon>
        <taxon>fabids</taxon>
        <taxon>Malpighiales</taxon>
        <taxon>Rhizophoraceae</taxon>
        <taxon>Rhizophora</taxon>
    </lineage>
</organism>
<dbReference type="EMBL" id="GGEC01089999">
    <property type="protein sequence ID" value="MBX70483.1"/>
    <property type="molecule type" value="Transcribed_RNA"/>
</dbReference>
<accession>A0A2P2QU00</accession>
<protein>
    <submittedName>
        <fullName evidence="1">Uncharacterized protein</fullName>
    </submittedName>
</protein>